<evidence type="ECO:0000313" key="5">
    <source>
        <dbReference type="EMBL" id="ROT93625.1"/>
    </source>
</evidence>
<proteinExistence type="inferred from homology"/>
<feature type="domain" description="Type I restriction modification DNA specificity" evidence="4">
    <location>
        <begin position="124"/>
        <end position="290"/>
    </location>
</feature>
<dbReference type="GO" id="GO:0003677">
    <property type="term" value="F:DNA binding"/>
    <property type="evidence" value="ECO:0007669"/>
    <property type="project" value="UniProtKB-KW"/>
</dbReference>
<dbReference type="Pfam" id="PF01420">
    <property type="entry name" value="Methylase_S"/>
    <property type="match status" value="2"/>
</dbReference>
<feature type="domain" description="Type I restriction modification DNA specificity" evidence="4">
    <location>
        <begin position="2"/>
        <end position="87"/>
    </location>
</feature>
<keyword evidence="2" id="KW-0680">Restriction system</keyword>
<comment type="caution">
    <text evidence="5">The sequence shown here is derived from an EMBL/GenBank/DDBJ whole genome shotgun (WGS) entry which is preliminary data.</text>
</comment>
<keyword evidence="3" id="KW-0238">DNA-binding</keyword>
<dbReference type="InterPro" id="IPR000055">
    <property type="entry name" value="Restrct_endonuc_typeI_TRD"/>
</dbReference>
<dbReference type="Proteomes" id="UP000268016">
    <property type="component" value="Unassembled WGS sequence"/>
</dbReference>
<protein>
    <submittedName>
        <fullName evidence="5">Restriction endonuclease subunit S</fullName>
    </submittedName>
</protein>
<name>A0A3N2QEZ7_9RHOB</name>
<dbReference type="InterPro" id="IPR052021">
    <property type="entry name" value="Type-I_RS_S_subunit"/>
</dbReference>
<dbReference type="Gene3D" id="3.90.220.20">
    <property type="entry name" value="DNA methylase specificity domains"/>
    <property type="match status" value="2"/>
</dbReference>
<keyword evidence="6" id="KW-1185">Reference proteome</keyword>
<dbReference type="PANTHER" id="PTHR30408:SF12">
    <property type="entry name" value="TYPE I RESTRICTION ENZYME MJAVIII SPECIFICITY SUBUNIT"/>
    <property type="match status" value="1"/>
</dbReference>
<evidence type="ECO:0000256" key="1">
    <source>
        <dbReference type="ARBA" id="ARBA00010923"/>
    </source>
</evidence>
<dbReference type="SUPFAM" id="SSF116734">
    <property type="entry name" value="DNA methylase specificity domain"/>
    <property type="match status" value="2"/>
</dbReference>
<sequence length="318" mass="34377">MSVRAPVGPINEATQRICIGRGLAAIRAKDGLDRDFLWYSLLWLQPTIKGSAGAVFDSINKAGIEGLPIPLPPLDEQQRIVAVLDEAFEGLARARAHAEANLQNARELFSSALQFAFKDESISWNDTVLSDLGSVVTGSTPKTSDKGNLGDHLPFVKPGDFLPDGSLVYDNQGLSAQGASVSRVLPAGSALMVCIGATIGKAGYSDRPIATNQQINAVVPKHGISGEYLYYQMLTPEFQADVIRRSGQATLPIINKGKWSKLTVRMPNDLTKQIEIVDKLSSLRAQIDATFAQYKAQIVDLDDLRQSLLQKAFAGELT</sequence>
<keyword evidence="5" id="KW-0378">Hydrolase</keyword>
<dbReference type="PANTHER" id="PTHR30408">
    <property type="entry name" value="TYPE-1 RESTRICTION ENZYME ECOKI SPECIFICITY PROTEIN"/>
    <property type="match status" value="1"/>
</dbReference>
<evidence type="ECO:0000313" key="6">
    <source>
        <dbReference type="Proteomes" id="UP000268016"/>
    </source>
</evidence>
<dbReference type="EMBL" id="RDRB01000018">
    <property type="protein sequence ID" value="ROT93625.1"/>
    <property type="molecule type" value="Genomic_DNA"/>
</dbReference>
<dbReference type="GO" id="GO:0009307">
    <property type="term" value="P:DNA restriction-modification system"/>
    <property type="evidence" value="ECO:0007669"/>
    <property type="project" value="UniProtKB-KW"/>
</dbReference>
<gene>
    <name evidence="5" type="ORF">EAT49_20765</name>
</gene>
<keyword evidence="5" id="KW-0255">Endonuclease</keyword>
<dbReference type="AlphaFoldDB" id="A0A3N2QEZ7"/>
<evidence type="ECO:0000259" key="4">
    <source>
        <dbReference type="Pfam" id="PF01420"/>
    </source>
</evidence>
<evidence type="ECO:0000256" key="2">
    <source>
        <dbReference type="ARBA" id="ARBA00022747"/>
    </source>
</evidence>
<dbReference type="GO" id="GO:0004519">
    <property type="term" value="F:endonuclease activity"/>
    <property type="evidence" value="ECO:0007669"/>
    <property type="project" value="UniProtKB-KW"/>
</dbReference>
<comment type="similarity">
    <text evidence="1">Belongs to the type-I restriction system S methylase family.</text>
</comment>
<organism evidence="5 6">
    <name type="scientific">Histidinibacterium lentulum</name>
    <dbReference type="NCBI Taxonomy" id="2480588"/>
    <lineage>
        <taxon>Bacteria</taxon>
        <taxon>Pseudomonadati</taxon>
        <taxon>Pseudomonadota</taxon>
        <taxon>Alphaproteobacteria</taxon>
        <taxon>Rhodobacterales</taxon>
        <taxon>Paracoccaceae</taxon>
        <taxon>Histidinibacterium</taxon>
    </lineage>
</organism>
<accession>A0A3N2QEZ7</accession>
<reference evidence="5 6" key="1">
    <citation type="submission" date="2018-10" db="EMBL/GenBank/DDBJ databases">
        <title>Histidinibacterium lentulum gen. nov., sp. nov., a marine bacterium from the culture broth of Picochlorum sp. 122.</title>
        <authorList>
            <person name="Wang G."/>
        </authorList>
    </citation>
    <scope>NUCLEOTIDE SEQUENCE [LARGE SCALE GENOMIC DNA]</scope>
    <source>
        <strain evidence="5 6">B17</strain>
    </source>
</reference>
<evidence type="ECO:0000256" key="3">
    <source>
        <dbReference type="ARBA" id="ARBA00023125"/>
    </source>
</evidence>
<dbReference type="InterPro" id="IPR044946">
    <property type="entry name" value="Restrct_endonuc_typeI_TRD_sf"/>
</dbReference>
<dbReference type="CDD" id="cd17293">
    <property type="entry name" value="RMtype1_S_Ppo21ORF8840P_TRD1-CR1_like"/>
    <property type="match status" value="1"/>
</dbReference>
<keyword evidence="5" id="KW-0540">Nuclease</keyword>